<dbReference type="Gene3D" id="1.20.120.450">
    <property type="entry name" value="dinb family like domain"/>
    <property type="match status" value="1"/>
</dbReference>
<gene>
    <name evidence="2" type="ORF">L288_14150</name>
</gene>
<dbReference type="PATRIC" id="fig|1329909.3.peg.2714"/>
<proteinExistence type="predicted"/>
<evidence type="ECO:0000256" key="1">
    <source>
        <dbReference type="SAM" id="MobiDB-lite"/>
    </source>
</evidence>
<protein>
    <recommendedName>
        <fullName evidence="4">DUF1993 domain-containing protein</fullName>
    </recommendedName>
</protein>
<evidence type="ECO:0000313" key="2">
    <source>
        <dbReference type="EMBL" id="EQB04216.1"/>
    </source>
</evidence>
<dbReference type="Pfam" id="PF09351">
    <property type="entry name" value="DUF1993"/>
    <property type="match status" value="1"/>
</dbReference>
<dbReference type="PANTHER" id="PTHR36922:SF1">
    <property type="entry name" value="DUF1993 DOMAIN-CONTAINING PROTEIN"/>
    <property type="match status" value="1"/>
</dbReference>
<dbReference type="Proteomes" id="UP000015525">
    <property type="component" value="Unassembled WGS sequence"/>
</dbReference>
<comment type="caution">
    <text evidence="2">The sequence shown here is derived from an EMBL/GenBank/DDBJ whole genome shotgun (WGS) entry which is preliminary data.</text>
</comment>
<dbReference type="InterPro" id="IPR034660">
    <property type="entry name" value="DinB/YfiT-like"/>
</dbReference>
<evidence type="ECO:0000313" key="3">
    <source>
        <dbReference type="Proteomes" id="UP000015525"/>
    </source>
</evidence>
<dbReference type="SUPFAM" id="SSF109854">
    <property type="entry name" value="DinB/YfiT-like putative metalloenzymes"/>
    <property type="match status" value="1"/>
</dbReference>
<feature type="region of interest" description="Disordered" evidence="1">
    <location>
        <begin position="1"/>
        <end position="37"/>
    </location>
</feature>
<organism evidence="2 3">
    <name type="scientific">Sphingobium quisquiliarum P25</name>
    <dbReference type="NCBI Taxonomy" id="1329909"/>
    <lineage>
        <taxon>Bacteria</taxon>
        <taxon>Pseudomonadati</taxon>
        <taxon>Pseudomonadota</taxon>
        <taxon>Alphaproteobacteria</taxon>
        <taxon>Sphingomonadales</taxon>
        <taxon>Sphingomonadaceae</taxon>
        <taxon>Sphingobium</taxon>
    </lineage>
</organism>
<reference evidence="2 3" key="1">
    <citation type="journal article" date="2013" name="Genome Announc.">
        <title>Draft Genome Sequence of Sphingobium quisquiliarum Strain P25T, a Novel Hexachlorocyclohexane (HCH)-Degrading Bacterium Isolated from an HCH Dumpsite.</title>
        <authorList>
            <person name="Kumar Singh A."/>
            <person name="Sangwan N."/>
            <person name="Sharma A."/>
            <person name="Gupta V."/>
            <person name="Khurana J.P."/>
            <person name="Lal R."/>
        </authorList>
    </citation>
    <scope>NUCLEOTIDE SEQUENCE [LARGE SCALE GENOMIC DNA]</scope>
    <source>
        <strain evidence="2 3">P25</strain>
    </source>
</reference>
<dbReference type="PANTHER" id="PTHR36922">
    <property type="entry name" value="BLL2446 PROTEIN"/>
    <property type="match status" value="1"/>
</dbReference>
<dbReference type="InterPro" id="IPR018531">
    <property type="entry name" value="DUF1993"/>
</dbReference>
<accession>T0GKA8</accession>
<dbReference type="EMBL" id="ATHO01000130">
    <property type="protein sequence ID" value="EQB04216.1"/>
    <property type="molecule type" value="Genomic_DNA"/>
</dbReference>
<evidence type="ECO:0008006" key="4">
    <source>
        <dbReference type="Google" id="ProtNLM"/>
    </source>
</evidence>
<sequence>MAPVSDSAIRPPKKAGNPPEIGRKRAETTGKGSSAMPFTSLLVPTYKQMLQALSRWLDKAQAEIPEKGEALLSSRLAPDMFPLATQIRFACVQAIEGVHRLKGEELPALVNTLLEEGRNAGERPGSFAEAKARIDETVALLDGLSPTALDVDPDQPIAHELPAGIIFDLTAEQYARDWTLPQFYFHVMIAYAILRSEGVSLGKPDYVAHMFPYLRPGTMPEN</sequence>
<name>T0GKA8_9SPHN</name>
<dbReference type="AlphaFoldDB" id="T0GKA8"/>
<keyword evidence="3" id="KW-1185">Reference proteome</keyword>